<dbReference type="Proteomes" id="UP000009885">
    <property type="component" value="Unassembled WGS sequence"/>
</dbReference>
<dbReference type="AlphaFoldDB" id="K9B2L8"/>
<dbReference type="PANTHER" id="PTHR43479">
    <property type="entry name" value="ACREF/ENVCD OPERON REPRESSOR-RELATED"/>
    <property type="match status" value="1"/>
</dbReference>
<dbReference type="EMBL" id="AMSQ01000005">
    <property type="protein sequence ID" value="EKU49047.1"/>
    <property type="molecule type" value="Genomic_DNA"/>
</dbReference>
<dbReference type="PROSITE" id="PS50977">
    <property type="entry name" value="HTH_TETR_2"/>
    <property type="match status" value="1"/>
</dbReference>
<accession>K9B2L8</accession>
<dbReference type="eggNOG" id="COG1309">
    <property type="taxonomic scope" value="Bacteria"/>
</dbReference>
<dbReference type="GO" id="GO:0003677">
    <property type="term" value="F:DNA binding"/>
    <property type="evidence" value="ECO:0007669"/>
    <property type="project" value="UniProtKB-UniRule"/>
</dbReference>
<keyword evidence="5" id="KW-1185">Reference proteome</keyword>
<proteinExistence type="predicted"/>
<comment type="caution">
    <text evidence="4">The sequence shown here is derived from an EMBL/GenBank/DDBJ whole genome shotgun (WGS) entry which is preliminary data.</text>
</comment>
<gene>
    <name evidence="4" type="ORF">C273_04560</name>
</gene>
<dbReference type="SUPFAM" id="SSF46689">
    <property type="entry name" value="Homeodomain-like"/>
    <property type="match status" value="1"/>
</dbReference>
<keyword evidence="1 2" id="KW-0238">DNA-binding</keyword>
<dbReference type="InterPro" id="IPR039532">
    <property type="entry name" value="TetR_C_Firmicutes"/>
</dbReference>
<feature type="domain" description="HTH tetR-type" evidence="3">
    <location>
        <begin position="3"/>
        <end position="63"/>
    </location>
</feature>
<evidence type="ECO:0000256" key="2">
    <source>
        <dbReference type="PROSITE-ProRule" id="PRU00335"/>
    </source>
</evidence>
<dbReference type="OrthoDB" id="9810250at2"/>
<dbReference type="InterPro" id="IPR001647">
    <property type="entry name" value="HTH_TetR"/>
</dbReference>
<evidence type="ECO:0000313" key="4">
    <source>
        <dbReference type="EMBL" id="EKU49047.1"/>
    </source>
</evidence>
<name>K9B2L8_9STAP</name>
<dbReference type="RefSeq" id="WP_009382938.1">
    <property type="nucleotide sequence ID" value="NZ_AMSQ01000005.1"/>
</dbReference>
<evidence type="ECO:0000256" key="1">
    <source>
        <dbReference type="ARBA" id="ARBA00023125"/>
    </source>
</evidence>
<feature type="DNA-binding region" description="H-T-H motif" evidence="2">
    <location>
        <begin position="26"/>
        <end position="45"/>
    </location>
</feature>
<dbReference type="PANTHER" id="PTHR43479:SF7">
    <property type="entry name" value="TETR-FAMILY TRANSCRIPTIONAL REGULATOR"/>
    <property type="match status" value="1"/>
</dbReference>
<dbReference type="PATRIC" id="fig|1229783.3.peg.919"/>
<dbReference type="Gene3D" id="1.10.357.10">
    <property type="entry name" value="Tetracycline Repressor, domain 2"/>
    <property type="match status" value="1"/>
</dbReference>
<protein>
    <submittedName>
        <fullName evidence="4">Putative transcriptional regulator</fullName>
    </submittedName>
</protein>
<evidence type="ECO:0000259" key="3">
    <source>
        <dbReference type="PROSITE" id="PS50977"/>
    </source>
</evidence>
<dbReference type="STRING" id="1229783.C273_04560"/>
<evidence type="ECO:0000313" key="5">
    <source>
        <dbReference type="Proteomes" id="UP000009885"/>
    </source>
</evidence>
<sequence>MKKQARKRIIHNMVVLLETYPMDDITIKMICAYSDINRSTFYAYFEDKYELVNTIKNIHLDRYRKLMRFVYFNFDIFRNNPDKVTQLYRIVFKYLKRYQTFFKAIIVTHPNEALIRSYMKLSHRGYHKILSDLTNIKHVDYQVQFNLGGQMAIIYTWLKNDTKESPEEMAQLLYQRLTTRKPN</sequence>
<dbReference type="InterPro" id="IPR050624">
    <property type="entry name" value="HTH-type_Tx_Regulator"/>
</dbReference>
<reference evidence="4 5" key="1">
    <citation type="journal article" date="2013" name="Genome Announc.">
        <title>Genome Sequence of Staphylococcus massiliensis Strain S46, Isolated from the Surface of Healthy Human Skin.</title>
        <authorList>
            <person name="Srivastav R."/>
            <person name="Singh A."/>
            <person name="Jangir P.K."/>
            <person name="Kumari C."/>
            <person name="Muduli S."/>
            <person name="Sharma R."/>
        </authorList>
    </citation>
    <scope>NUCLEOTIDE SEQUENCE [LARGE SCALE GENOMIC DNA]</scope>
    <source>
        <strain evidence="4 5">S46</strain>
    </source>
</reference>
<dbReference type="Pfam" id="PF14278">
    <property type="entry name" value="TetR_C_8"/>
    <property type="match status" value="1"/>
</dbReference>
<organism evidence="4 5">
    <name type="scientific">Staphylococcus massiliensis S46</name>
    <dbReference type="NCBI Taxonomy" id="1229783"/>
    <lineage>
        <taxon>Bacteria</taxon>
        <taxon>Bacillati</taxon>
        <taxon>Bacillota</taxon>
        <taxon>Bacilli</taxon>
        <taxon>Bacillales</taxon>
        <taxon>Staphylococcaceae</taxon>
        <taxon>Staphylococcus</taxon>
    </lineage>
</organism>
<dbReference type="InterPro" id="IPR009057">
    <property type="entry name" value="Homeodomain-like_sf"/>
</dbReference>